<name>A0A660LGD2_9ACTN</name>
<keyword evidence="2" id="KW-1003">Cell membrane</keyword>
<protein>
    <submittedName>
        <fullName evidence="8">Uncharacterized protein (TIRG00374 family)</fullName>
    </submittedName>
</protein>
<evidence type="ECO:0000256" key="1">
    <source>
        <dbReference type="ARBA" id="ARBA00004651"/>
    </source>
</evidence>
<keyword evidence="4 7" id="KW-1133">Transmembrane helix</keyword>
<feature type="transmembrane region" description="Helical" evidence="7">
    <location>
        <begin position="144"/>
        <end position="166"/>
    </location>
</feature>
<gene>
    <name evidence="8" type="ORF">C8N24_1823</name>
</gene>
<dbReference type="EMBL" id="RBIL01000001">
    <property type="protein sequence ID" value="RKQ91984.1"/>
    <property type="molecule type" value="Genomic_DNA"/>
</dbReference>
<evidence type="ECO:0000313" key="9">
    <source>
        <dbReference type="Proteomes" id="UP000278962"/>
    </source>
</evidence>
<proteinExistence type="predicted"/>
<dbReference type="PANTHER" id="PTHR39087">
    <property type="entry name" value="UPF0104 MEMBRANE PROTEIN MJ1595"/>
    <property type="match status" value="1"/>
</dbReference>
<dbReference type="GO" id="GO:0005886">
    <property type="term" value="C:plasma membrane"/>
    <property type="evidence" value="ECO:0007669"/>
    <property type="project" value="UniProtKB-SubCell"/>
</dbReference>
<feature type="region of interest" description="Disordered" evidence="6">
    <location>
        <begin position="336"/>
        <end position="360"/>
    </location>
</feature>
<keyword evidence="5 7" id="KW-0472">Membrane</keyword>
<dbReference type="PANTHER" id="PTHR39087:SF2">
    <property type="entry name" value="UPF0104 MEMBRANE PROTEIN MJ1595"/>
    <property type="match status" value="1"/>
</dbReference>
<reference evidence="8 9" key="1">
    <citation type="submission" date="2018-10" db="EMBL/GenBank/DDBJ databases">
        <title>Genomic Encyclopedia of Archaeal and Bacterial Type Strains, Phase II (KMG-II): from individual species to whole genera.</title>
        <authorList>
            <person name="Goeker M."/>
        </authorList>
    </citation>
    <scope>NUCLEOTIDE SEQUENCE [LARGE SCALE GENOMIC DNA]</scope>
    <source>
        <strain evidence="8 9">DSM 14954</strain>
    </source>
</reference>
<evidence type="ECO:0000256" key="3">
    <source>
        <dbReference type="ARBA" id="ARBA00022692"/>
    </source>
</evidence>
<dbReference type="InterPro" id="IPR022791">
    <property type="entry name" value="L-PG_synthase/AglD"/>
</dbReference>
<evidence type="ECO:0000256" key="4">
    <source>
        <dbReference type="ARBA" id="ARBA00022989"/>
    </source>
</evidence>
<organism evidence="8 9">
    <name type="scientific">Solirubrobacter pauli</name>
    <dbReference type="NCBI Taxonomy" id="166793"/>
    <lineage>
        <taxon>Bacteria</taxon>
        <taxon>Bacillati</taxon>
        <taxon>Actinomycetota</taxon>
        <taxon>Thermoleophilia</taxon>
        <taxon>Solirubrobacterales</taxon>
        <taxon>Solirubrobacteraceae</taxon>
        <taxon>Solirubrobacter</taxon>
    </lineage>
</organism>
<sequence>MAVVDTAERSPLGRVSPRQIVVLVVASAVMVAGLVVIAPALADLPDVWSKLTTGHLGWLLFALVLEALSFVGHAILFRAVSIDADGDSSRIGLRASTEITLAGHAATRLFASAGAGGIALTAWALKKSGMEARDVAARMTTFMVLLYSVYMGSLLLGGLGLYTGVIPGGGSFALTVVPALFGGAVIALVASAQLVQPGEGRVRRWLAPVGAGVRGARHLLRRGNAGLAGALMWWAFDIACLWACFEAFGDSPAVGVLVVGYFVGTLANTLPLPGGVGGVDAGMIGAFVAFGADPSTAIVAVLAYRFFAFWLPIAPGAVAFATLRRTVSRWEAEDAGELPRPSRSARERTTRTSGLCHQYS</sequence>
<feature type="transmembrane region" description="Helical" evidence="7">
    <location>
        <begin position="224"/>
        <end position="245"/>
    </location>
</feature>
<feature type="transmembrane region" description="Helical" evidence="7">
    <location>
        <begin position="56"/>
        <end position="81"/>
    </location>
</feature>
<accession>A0A660LGD2</accession>
<keyword evidence="3 7" id="KW-0812">Transmembrane</keyword>
<comment type="caution">
    <text evidence="8">The sequence shown here is derived from an EMBL/GenBank/DDBJ whole genome shotgun (WGS) entry which is preliminary data.</text>
</comment>
<dbReference type="AlphaFoldDB" id="A0A660LGD2"/>
<feature type="transmembrane region" description="Helical" evidence="7">
    <location>
        <begin position="20"/>
        <end position="44"/>
    </location>
</feature>
<comment type="subcellular location">
    <subcellularLocation>
        <location evidence="1">Cell membrane</location>
        <topology evidence="1">Multi-pass membrane protein</topology>
    </subcellularLocation>
</comment>
<evidence type="ECO:0000256" key="7">
    <source>
        <dbReference type="SAM" id="Phobius"/>
    </source>
</evidence>
<feature type="transmembrane region" description="Helical" evidence="7">
    <location>
        <begin position="274"/>
        <end position="292"/>
    </location>
</feature>
<dbReference type="Proteomes" id="UP000278962">
    <property type="component" value="Unassembled WGS sequence"/>
</dbReference>
<evidence type="ECO:0000256" key="5">
    <source>
        <dbReference type="ARBA" id="ARBA00023136"/>
    </source>
</evidence>
<dbReference type="RefSeq" id="WP_121249729.1">
    <property type="nucleotide sequence ID" value="NZ_RBIL01000001.1"/>
</dbReference>
<evidence type="ECO:0000313" key="8">
    <source>
        <dbReference type="EMBL" id="RKQ91984.1"/>
    </source>
</evidence>
<dbReference type="NCBIfam" id="TIGR00374">
    <property type="entry name" value="flippase-like domain"/>
    <property type="match status" value="1"/>
</dbReference>
<keyword evidence="9" id="KW-1185">Reference proteome</keyword>
<feature type="transmembrane region" description="Helical" evidence="7">
    <location>
        <begin position="172"/>
        <end position="195"/>
    </location>
</feature>
<feature type="transmembrane region" description="Helical" evidence="7">
    <location>
        <begin position="298"/>
        <end position="323"/>
    </location>
</feature>
<dbReference type="Pfam" id="PF03706">
    <property type="entry name" value="LPG_synthase_TM"/>
    <property type="match status" value="1"/>
</dbReference>
<evidence type="ECO:0000256" key="6">
    <source>
        <dbReference type="SAM" id="MobiDB-lite"/>
    </source>
</evidence>
<dbReference type="OrthoDB" id="5242664at2"/>
<evidence type="ECO:0000256" key="2">
    <source>
        <dbReference type="ARBA" id="ARBA00022475"/>
    </source>
</evidence>